<dbReference type="InterPro" id="IPR026686">
    <property type="entry name" value="UPF0708"/>
</dbReference>
<comment type="similarity">
    <text evidence="2">Belongs to the SMIM8 family.</text>
</comment>
<dbReference type="AlphaFoldDB" id="A0A0B6ZIQ3"/>
<accession>A0A0B6ZIQ3</accession>
<keyword evidence="5 8" id="KW-1133">Transmembrane helix</keyword>
<evidence type="ECO:0000256" key="5">
    <source>
        <dbReference type="ARBA" id="ARBA00022989"/>
    </source>
</evidence>
<dbReference type="GO" id="GO:0016020">
    <property type="term" value="C:membrane"/>
    <property type="evidence" value="ECO:0007669"/>
    <property type="project" value="UniProtKB-SubCell"/>
</dbReference>
<dbReference type="Pfam" id="PF14937">
    <property type="entry name" value="DUF4500"/>
    <property type="match status" value="1"/>
</dbReference>
<dbReference type="EMBL" id="HACG01020775">
    <property type="protein sequence ID" value="CEK67640.1"/>
    <property type="molecule type" value="Transcribed_RNA"/>
</dbReference>
<comment type="subcellular location">
    <subcellularLocation>
        <location evidence="1">Membrane</location>
        <topology evidence="1">Single-pass membrane protein</topology>
    </subcellularLocation>
</comment>
<evidence type="ECO:0000256" key="1">
    <source>
        <dbReference type="ARBA" id="ARBA00004167"/>
    </source>
</evidence>
<evidence type="ECO:0000256" key="4">
    <source>
        <dbReference type="ARBA" id="ARBA00022692"/>
    </source>
</evidence>
<dbReference type="PANTHER" id="PTHR14274:SF1">
    <property type="entry name" value="SMALL INTEGRAL MEMBRANE PROTEIN 8"/>
    <property type="match status" value="1"/>
</dbReference>
<gene>
    <name evidence="9" type="primary">ORF63390</name>
</gene>
<evidence type="ECO:0000256" key="3">
    <source>
        <dbReference type="ARBA" id="ARBA00014451"/>
    </source>
</evidence>
<evidence type="ECO:0000256" key="8">
    <source>
        <dbReference type="SAM" id="Phobius"/>
    </source>
</evidence>
<protein>
    <recommendedName>
        <fullName evidence="3">Small integral membrane protein 8</fullName>
    </recommendedName>
</protein>
<evidence type="ECO:0000256" key="2">
    <source>
        <dbReference type="ARBA" id="ARBA00009328"/>
    </source>
</evidence>
<evidence type="ECO:0000313" key="9">
    <source>
        <dbReference type="EMBL" id="CEK67640.1"/>
    </source>
</evidence>
<reference evidence="9" key="1">
    <citation type="submission" date="2014-12" db="EMBL/GenBank/DDBJ databases">
        <title>Insight into the proteome of Arion vulgaris.</title>
        <authorList>
            <person name="Aradska J."/>
            <person name="Bulat T."/>
            <person name="Smidak R."/>
            <person name="Sarate P."/>
            <person name="Gangsoo J."/>
            <person name="Sialana F."/>
            <person name="Bilban M."/>
            <person name="Lubec G."/>
        </authorList>
    </citation>
    <scope>NUCLEOTIDE SEQUENCE</scope>
    <source>
        <tissue evidence="9">Skin</tissue>
    </source>
</reference>
<keyword evidence="6 8" id="KW-0472">Membrane</keyword>
<organism evidence="9">
    <name type="scientific">Arion vulgaris</name>
    <dbReference type="NCBI Taxonomy" id="1028688"/>
    <lineage>
        <taxon>Eukaryota</taxon>
        <taxon>Metazoa</taxon>
        <taxon>Spiralia</taxon>
        <taxon>Lophotrochozoa</taxon>
        <taxon>Mollusca</taxon>
        <taxon>Gastropoda</taxon>
        <taxon>Heterobranchia</taxon>
        <taxon>Euthyneura</taxon>
        <taxon>Panpulmonata</taxon>
        <taxon>Eupulmonata</taxon>
        <taxon>Stylommatophora</taxon>
        <taxon>Helicina</taxon>
        <taxon>Arionoidea</taxon>
        <taxon>Arionidae</taxon>
        <taxon>Arion</taxon>
    </lineage>
</organism>
<name>A0A0B6ZIQ3_9EUPU</name>
<proteinExistence type="inferred from homology"/>
<feature type="region of interest" description="Disordered" evidence="7">
    <location>
        <begin position="17"/>
        <end position="57"/>
    </location>
</feature>
<evidence type="ECO:0000256" key="6">
    <source>
        <dbReference type="ARBA" id="ARBA00023136"/>
    </source>
</evidence>
<feature type="transmembrane region" description="Helical" evidence="8">
    <location>
        <begin position="82"/>
        <end position="100"/>
    </location>
</feature>
<dbReference type="PANTHER" id="PTHR14274">
    <property type="entry name" value="SMALL INTEGRAL MEMBRANE PROTEIN 8"/>
    <property type="match status" value="1"/>
</dbReference>
<evidence type="ECO:0000256" key="7">
    <source>
        <dbReference type="SAM" id="MobiDB-lite"/>
    </source>
</evidence>
<sequence>MADTSSSNNLKLSNKAADLGIGHNGGGSTTNPTGTAEHQTETHKSKPTAKPNPAVSTGWASMGSTSAFRAINFELFVKPNKFVMAFGVIAFTSCLSYIVYMNVTDDKRRSTYVTLDEDGGTTRRQKTSRWY</sequence>
<keyword evidence="4 8" id="KW-0812">Transmembrane</keyword>